<name>A0AAU9UXN3_EUPED</name>
<dbReference type="Gene3D" id="2.40.50.90">
    <property type="match status" value="1"/>
</dbReference>
<dbReference type="AlphaFoldDB" id="A0AAU9UXN3"/>
<protein>
    <recommendedName>
        <fullName evidence="1">Tudor domain-containing protein</fullName>
    </recommendedName>
</protein>
<dbReference type="Pfam" id="PF00567">
    <property type="entry name" value="TUDOR"/>
    <property type="match status" value="2"/>
</dbReference>
<sequence>MEVLESILQELSITKFDVQTVHWVNVTHIIDPHDFYVRPTRYYLFIKKLETSQPLIKPSSLNEYDVVIYNIDRSSNNIRYGRGRICNKHIIGNTFKYDILAIDYGYFHTMVPEECIWECNEDLLRIPPLALHCQLANCTVSGGNIWNKTSIDAFKSYVGNEKAKMIILDKIFDKLIIELRNSNPDDIATLMALTGYSTMGYVHNAITRISTIVQKKMFFTYKSININDSLHVRVQSGTSLEAFYVADINDYHIFLKERENITYYAKQESKLPEEQFKVNTLVCVKNDLNKYDRGIITKIITSDSRAIVKLVDWGKEEQVHILNMRPMPEQCLKIPVLAIYCSAHEKQVLDFALHKLLCPGLEFFIQIEQLGIKFESPNIVNIIPFNSSKK</sequence>
<evidence type="ECO:0000259" key="1">
    <source>
        <dbReference type="Pfam" id="PF00567"/>
    </source>
</evidence>
<dbReference type="InterPro" id="IPR002999">
    <property type="entry name" value="Tudor"/>
</dbReference>
<keyword evidence="3" id="KW-1185">Reference proteome</keyword>
<dbReference type="EMBL" id="CAKOGL010000026">
    <property type="protein sequence ID" value="CAH2103334.1"/>
    <property type="molecule type" value="Genomic_DNA"/>
</dbReference>
<organism evidence="2 3">
    <name type="scientific">Euphydryas editha</name>
    <name type="common">Edith's checkerspot</name>
    <dbReference type="NCBI Taxonomy" id="104508"/>
    <lineage>
        <taxon>Eukaryota</taxon>
        <taxon>Metazoa</taxon>
        <taxon>Ecdysozoa</taxon>
        <taxon>Arthropoda</taxon>
        <taxon>Hexapoda</taxon>
        <taxon>Insecta</taxon>
        <taxon>Pterygota</taxon>
        <taxon>Neoptera</taxon>
        <taxon>Endopterygota</taxon>
        <taxon>Lepidoptera</taxon>
        <taxon>Glossata</taxon>
        <taxon>Ditrysia</taxon>
        <taxon>Papilionoidea</taxon>
        <taxon>Nymphalidae</taxon>
        <taxon>Nymphalinae</taxon>
        <taxon>Euphydryas</taxon>
    </lineage>
</organism>
<dbReference type="GO" id="GO:0005737">
    <property type="term" value="C:cytoplasm"/>
    <property type="evidence" value="ECO:0007669"/>
    <property type="project" value="UniProtKB-ARBA"/>
</dbReference>
<gene>
    <name evidence="2" type="ORF">EEDITHA_LOCUS17865</name>
</gene>
<feature type="domain" description="Tudor" evidence="1">
    <location>
        <begin position="24"/>
        <end position="137"/>
    </location>
</feature>
<feature type="domain" description="Tudor" evidence="1">
    <location>
        <begin position="231"/>
        <end position="342"/>
    </location>
</feature>
<dbReference type="Gene3D" id="2.30.30.140">
    <property type="match status" value="1"/>
</dbReference>
<evidence type="ECO:0000313" key="3">
    <source>
        <dbReference type="Proteomes" id="UP001153954"/>
    </source>
</evidence>
<accession>A0AAU9UXN3</accession>
<proteinExistence type="predicted"/>
<reference evidence="2" key="1">
    <citation type="submission" date="2022-03" db="EMBL/GenBank/DDBJ databases">
        <authorList>
            <person name="Tunstrom K."/>
        </authorList>
    </citation>
    <scope>NUCLEOTIDE SEQUENCE</scope>
</reference>
<dbReference type="SUPFAM" id="SSF63748">
    <property type="entry name" value="Tudor/PWWP/MBT"/>
    <property type="match status" value="2"/>
</dbReference>
<dbReference type="PANTHER" id="PTHR16442:SF1">
    <property type="entry name" value="RING FINGER PROTEIN 17"/>
    <property type="match status" value="1"/>
</dbReference>
<comment type="caution">
    <text evidence="2">The sequence shown here is derived from an EMBL/GenBank/DDBJ whole genome shotgun (WGS) entry which is preliminary data.</text>
</comment>
<evidence type="ECO:0000313" key="2">
    <source>
        <dbReference type="EMBL" id="CAH2103334.1"/>
    </source>
</evidence>
<dbReference type="InterPro" id="IPR035437">
    <property type="entry name" value="SNase_OB-fold_sf"/>
</dbReference>
<dbReference type="Proteomes" id="UP001153954">
    <property type="component" value="Unassembled WGS sequence"/>
</dbReference>
<dbReference type="PANTHER" id="PTHR16442">
    <property type="entry name" value="RING FINGER PROTEIN 17"/>
    <property type="match status" value="1"/>
</dbReference>